<protein>
    <submittedName>
        <fullName evidence="2">Branched-chain amino acid ABC transporter</fullName>
    </submittedName>
</protein>
<keyword evidence="1" id="KW-0812">Transmembrane</keyword>
<organism evidence="2 3">
    <name type="scientific">Paenibacillus albilobatus</name>
    <dbReference type="NCBI Taxonomy" id="2716884"/>
    <lineage>
        <taxon>Bacteria</taxon>
        <taxon>Bacillati</taxon>
        <taxon>Bacillota</taxon>
        <taxon>Bacilli</taxon>
        <taxon>Bacillales</taxon>
        <taxon>Paenibacillaceae</taxon>
        <taxon>Paenibacillus</taxon>
    </lineage>
</organism>
<comment type="caution">
    <text evidence="2">The sequence shown here is derived from an EMBL/GenBank/DDBJ whole genome shotgun (WGS) entry which is preliminary data.</text>
</comment>
<evidence type="ECO:0000313" key="2">
    <source>
        <dbReference type="EMBL" id="GIO34636.1"/>
    </source>
</evidence>
<dbReference type="InterPro" id="IPR008407">
    <property type="entry name" value="Brnchd-chn_aa_trnsp_AzlD"/>
</dbReference>
<dbReference type="Pfam" id="PF05437">
    <property type="entry name" value="AzlD"/>
    <property type="match status" value="1"/>
</dbReference>
<keyword evidence="1" id="KW-1133">Transmembrane helix</keyword>
<reference evidence="2" key="1">
    <citation type="submission" date="2021-03" db="EMBL/GenBank/DDBJ databases">
        <title>Antimicrobial resistance genes in bacteria isolated from Japanese honey, and their potential for conferring macrolide and lincosamide resistance in the American foulbrood pathogen Paenibacillus larvae.</title>
        <authorList>
            <person name="Okamoto M."/>
            <person name="Kumagai M."/>
            <person name="Kanamori H."/>
            <person name="Takamatsu D."/>
        </authorList>
    </citation>
    <scope>NUCLEOTIDE SEQUENCE</scope>
    <source>
        <strain evidence="2">J2TS6</strain>
    </source>
</reference>
<proteinExistence type="predicted"/>
<dbReference type="Proteomes" id="UP000679779">
    <property type="component" value="Unassembled WGS sequence"/>
</dbReference>
<sequence>MEIRWHILLAIMGASIVTLLPRVLPLMVLSRMQLPEWAMRWLNYVPVAVMAALIGQELFMADGKFEISRNYIEILAALPTFATAILTRSLLGTVVVGILTVMVLRFIL</sequence>
<accession>A0A919XLX3</accession>
<feature type="transmembrane region" description="Helical" evidence="1">
    <location>
        <begin position="6"/>
        <end position="29"/>
    </location>
</feature>
<gene>
    <name evidence="2" type="ORF">J2TS6_57770</name>
</gene>
<keyword evidence="3" id="KW-1185">Reference proteome</keyword>
<dbReference type="RefSeq" id="WP_160044882.1">
    <property type="nucleotide sequence ID" value="NZ_BORQ01000011.1"/>
</dbReference>
<feature type="transmembrane region" description="Helical" evidence="1">
    <location>
        <begin position="81"/>
        <end position="107"/>
    </location>
</feature>
<evidence type="ECO:0000256" key="1">
    <source>
        <dbReference type="SAM" id="Phobius"/>
    </source>
</evidence>
<dbReference type="AlphaFoldDB" id="A0A919XLX3"/>
<evidence type="ECO:0000313" key="3">
    <source>
        <dbReference type="Proteomes" id="UP000679779"/>
    </source>
</evidence>
<name>A0A919XLX3_9BACL</name>
<keyword evidence="1" id="KW-0472">Membrane</keyword>
<dbReference type="EMBL" id="BORQ01000011">
    <property type="protein sequence ID" value="GIO34636.1"/>
    <property type="molecule type" value="Genomic_DNA"/>
</dbReference>